<dbReference type="InterPro" id="IPR001789">
    <property type="entry name" value="Sig_transdc_resp-reg_receiver"/>
</dbReference>
<dbReference type="SMART" id="SM00448">
    <property type="entry name" value="REC"/>
    <property type="match status" value="1"/>
</dbReference>
<dbReference type="Pfam" id="PF00072">
    <property type="entry name" value="Response_reg"/>
    <property type="match status" value="1"/>
</dbReference>
<feature type="modified residue" description="4-aspartylphosphate" evidence="4">
    <location>
        <position position="54"/>
    </location>
</feature>
<feature type="domain" description="ANTAR" evidence="6">
    <location>
        <begin position="125"/>
        <end position="186"/>
    </location>
</feature>
<dbReference type="RefSeq" id="WP_152887957.1">
    <property type="nucleotide sequence ID" value="NZ_WHJC01000027.1"/>
</dbReference>
<dbReference type="GO" id="GO:0000160">
    <property type="term" value="P:phosphorelay signal transduction system"/>
    <property type="evidence" value="ECO:0007669"/>
    <property type="project" value="InterPro"/>
</dbReference>
<dbReference type="OrthoDB" id="9779069at2"/>
<dbReference type="SUPFAM" id="SSF52172">
    <property type="entry name" value="CheY-like"/>
    <property type="match status" value="1"/>
</dbReference>
<dbReference type="SMART" id="SM01012">
    <property type="entry name" value="ANTAR"/>
    <property type="match status" value="1"/>
</dbReference>
<dbReference type="PROSITE" id="PS50110">
    <property type="entry name" value="RESPONSE_REGULATORY"/>
    <property type="match status" value="1"/>
</dbReference>
<proteinExistence type="predicted"/>
<evidence type="ECO:0000256" key="1">
    <source>
        <dbReference type="ARBA" id="ARBA00018672"/>
    </source>
</evidence>
<evidence type="ECO:0000259" key="6">
    <source>
        <dbReference type="PROSITE" id="PS50921"/>
    </source>
</evidence>
<evidence type="ECO:0000313" key="7">
    <source>
        <dbReference type="EMBL" id="MPQ42908.1"/>
    </source>
</evidence>
<dbReference type="PIRSF" id="PIRSF036382">
    <property type="entry name" value="RR_antiterm"/>
    <property type="match status" value="1"/>
</dbReference>
<dbReference type="InterPro" id="IPR036388">
    <property type="entry name" value="WH-like_DNA-bd_sf"/>
</dbReference>
<dbReference type="InterPro" id="IPR011006">
    <property type="entry name" value="CheY-like_superfamily"/>
</dbReference>
<protein>
    <recommendedName>
        <fullName evidence="1">Stage 0 sporulation protein A homolog</fullName>
    </recommendedName>
</protein>
<reference evidence="7 8" key="1">
    <citation type="submission" date="2019-10" db="EMBL/GenBank/DDBJ databases">
        <title>The Genome Sequence of Clostridium tarantellae Isolated from Fish Brain.</title>
        <authorList>
            <person name="Bano L."/>
            <person name="Kiel M."/>
            <person name="Sales G."/>
            <person name="Doxey A.C."/>
            <person name="Mansfield M.J."/>
            <person name="Schiavone M."/>
            <person name="Rossetto O."/>
            <person name="Pirazzini M."/>
            <person name="Dobrindt U."/>
            <person name="Montecucco C."/>
        </authorList>
    </citation>
    <scope>NUCLEOTIDE SEQUENCE [LARGE SCALE GENOMIC DNA]</scope>
    <source>
        <strain evidence="7 8">DSM 3997</strain>
    </source>
</reference>
<comment type="caution">
    <text evidence="7">The sequence shown here is derived from an EMBL/GenBank/DDBJ whole genome shotgun (WGS) entry which is preliminary data.</text>
</comment>
<comment type="function">
    <text evidence="3">May play the central regulatory role in sporulation. It may be an element of the effector pathway responsible for the activation of sporulation genes in response to nutritional stress. Spo0A may act in concert with spo0H (a sigma factor) to control the expression of some genes that are critical to the sporulation process.</text>
</comment>
<evidence type="ECO:0000256" key="4">
    <source>
        <dbReference type="PROSITE-ProRule" id="PRU00169"/>
    </source>
</evidence>
<dbReference type="InterPro" id="IPR005561">
    <property type="entry name" value="ANTAR"/>
</dbReference>
<dbReference type="PROSITE" id="PS50921">
    <property type="entry name" value="ANTAR"/>
    <property type="match status" value="1"/>
</dbReference>
<evidence type="ECO:0000259" key="5">
    <source>
        <dbReference type="PROSITE" id="PS50110"/>
    </source>
</evidence>
<evidence type="ECO:0000256" key="3">
    <source>
        <dbReference type="ARBA" id="ARBA00024867"/>
    </source>
</evidence>
<dbReference type="Gene3D" id="1.10.10.10">
    <property type="entry name" value="Winged helix-like DNA-binding domain superfamily/Winged helix DNA-binding domain"/>
    <property type="match status" value="1"/>
</dbReference>
<name>A0A6I1MKE3_9CLOT</name>
<dbReference type="InterPro" id="IPR050595">
    <property type="entry name" value="Bact_response_regulator"/>
</dbReference>
<dbReference type="EMBL" id="WHJC01000027">
    <property type="protein sequence ID" value="MPQ42908.1"/>
    <property type="molecule type" value="Genomic_DNA"/>
</dbReference>
<evidence type="ECO:0000313" key="8">
    <source>
        <dbReference type="Proteomes" id="UP000430345"/>
    </source>
</evidence>
<keyword evidence="2 4" id="KW-0597">Phosphoprotein</keyword>
<dbReference type="PANTHER" id="PTHR44591:SF3">
    <property type="entry name" value="RESPONSE REGULATORY DOMAIN-CONTAINING PROTEIN"/>
    <property type="match status" value="1"/>
</dbReference>
<dbReference type="Proteomes" id="UP000430345">
    <property type="component" value="Unassembled WGS sequence"/>
</dbReference>
<gene>
    <name evidence="7" type="ORF">GBZ86_03950</name>
</gene>
<evidence type="ECO:0000256" key="2">
    <source>
        <dbReference type="ARBA" id="ARBA00022553"/>
    </source>
</evidence>
<keyword evidence="8" id="KW-1185">Reference proteome</keyword>
<dbReference type="InterPro" id="IPR008327">
    <property type="entry name" value="Sig_transdc_resp-reg_antiterm"/>
</dbReference>
<dbReference type="Gene3D" id="3.40.50.2300">
    <property type="match status" value="1"/>
</dbReference>
<organism evidence="7 8">
    <name type="scientific">Clostridium tarantellae</name>
    <dbReference type="NCBI Taxonomy" id="39493"/>
    <lineage>
        <taxon>Bacteria</taxon>
        <taxon>Bacillati</taxon>
        <taxon>Bacillota</taxon>
        <taxon>Clostridia</taxon>
        <taxon>Eubacteriales</taxon>
        <taxon>Clostridiaceae</taxon>
        <taxon>Clostridium</taxon>
    </lineage>
</organism>
<dbReference type="Pfam" id="PF03861">
    <property type="entry name" value="ANTAR"/>
    <property type="match status" value="1"/>
</dbReference>
<sequence>MNKNIVIVDDDYITRMNIKNILEAKGYNVVGEASDGFDAIDVCKKCKADLVLLDIDMPILDGIKAAKILTKENLVDGIVLLTDLDYNCYIEKAKEVGAFGYMVKPVNEKNLIPTIEMCLSKIKEFNKLKNDLDKVNNKLNERKILEKAKGILVKEFNILEEEAYNKIRKLSMDRRVPMGEIAKIITVGYGDY</sequence>
<accession>A0A6I1MKE3</accession>
<dbReference type="PANTHER" id="PTHR44591">
    <property type="entry name" value="STRESS RESPONSE REGULATOR PROTEIN 1"/>
    <property type="match status" value="1"/>
</dbReference>
<feature type="domain" description="Response regulatory" evidence="5">
    <location>
        <begin position="4"/>
        <end position="119"/>
    </location>
</feature>
<dbReference type="AlphaFoldDB" id="A0A6I1MKE3"/>
<dbReference type="GO" id="GO:0003723">
    <property type="term" value="F:RNA binding"/>
    <property type="evidence" value="ECO:0007669"/>
    <property type="project" value="InterPro"/>
</dbReference>